<evidence type="ECO:0000313" key="1">
    <source>
        <dbReference type="EMBL" id="MQY42834.1"/>
    </source>
</evidence>
<dbReference type="Proteomes" id="UP000436694">
    <property type="component" value="Unassembled WGS sequence"/>
</dbReference>
<evidence type="ECO:0000313" key="2">
    <source>
        <dbReference type="Proteomes" id="UP000436694"/>
    </source>
</evidence>
<comment type="caution">
    <text evidence="1">The sequence shown here is derived from an EMBL/GenBank/DDBJ whole genome shotgun (WGS) entry which is preliminary data.</text>
</comment>
<name>A0A844AWS2_9RHOB</name>
<sequence length="194" mass="21272">MSRPLAGARRRAAARCRTAAHALSLRKSAKRAIGAGLACLMVAGCARQNEEDVRTRVSSWMNLGETLYFHSQPGCSAAVFDLKSTRISSKVTRARTLQTGVKMLGRDGPVFFDIKGETPHSVSEAMMNANLHRGIGMISSGIAAKNCMTETLQTYYLRALLDENADLVYDPQEKAMIVLDGENRWLFYARGDGK</sequence>
<gene>
    <name evidence="1" type="ORF">GG681_09285</name>
</gene>
<proteinExistence type="predicted"/>
<reference evidence="1 2" key="1">
    <citation type="submission" date="2019-10" db="EMBL/GenBank/DDBJ databases">
        <title>Epibacterium sp. nov., isolated from seawater.</title>
        <authorList>
            <person name="Zhang X."/>
            <person name="Li N."/>
        </authorList>
    </citation>
    <scope>NUCLEOTIDE SEQUENCE [LARGE SCALE GENOMIC DNA]</scope>
    <source>
        <strain evidence="1 2">SM1969</strain>
    </source>
</reference>
<dbReference type="AlphaFoldDB" id="A0A844AWS2"/>
<organism evidence="1 2">
    <name type="scientific">Tritonibacter aquimaris</name>
    <dbReference type="NCBI Taxonomy" id="2663379"/>
    <lineage>
        <taxon>Bacteria</taxon>
        <taxon>Pseudomonadati</taxon>
        <taxon>Pseudomonadota</taxon>
        <taxon>Alphaproteobacteria</taxon>
        <taxon>Rhodobacterales</taxon>
        <taxon>Paracoccaceae</taxon>
        <taxon>Tritonibacter</taxon>
    </lineage>
</organism>
<accession>A0A844AWS2</accession>
<keyword evidence="2" id="KW-1185">Reference proteome</keyword>
<dbReference type="RefSeq" id="WP_153547405.1">
    <property type="nucleotide sequence ID" value="NZ_WIXK01000004.1"/>
</dbReference>
<dbReference type="EMBL" id="WIXK01000004">
    <property type="protein sequence ID" value="MQY42834.1"/>
    <property type="molecule type" value="Genomic_DNA"/>
</dbReference>
<protein>
    <submittedName>
        <fullName evidence="1">Uncharacterized protein</fullName>
    </submittedName>
</protein>